<proteinExistence type="predicted"/>
<evidence type="ECO:0000313" key="1">
    <source>
        <dbReference type="EMBL" id="MBX39191.1"/>
    </source>
</evidence>
<reference evidence="1" key="1">
    <citation type="submission" date="2018-02" db="EMBL/GenBank/DDBJ databases">
        <title>Rhizophora mucronata_Transcriptome.</title>
        <authorList>
            <person name="Meera S.P."/>
            <person name="Sreeshan A."/>
            <person name="Augustine A."/>
        </authorList>
    </citation>
    <scope>NUCLEOTIDE SEQUENCE</scope>
    <source>
        <tissue evidence="1">Leaf</tissue>
    </source>
</reference>
<dbReference type="EMBL" id="GGEC01058707">
    <property type="protein sequence ID" value="MBX39191.1"/>
    <property type="molecule type" value="Transcribed_RNA"/>
</dbReference>
<sequence length="25" mass="2907">MTRKIYASRPCFQLVSSHLEIITGR</sequence>
<name>A0A2P2N9M1_RHIMU</name>
<dbReference type="AlphaFoldDB" id="A0A2P2N9M1"/>
<protein>
    <submittedName>
        <fullName evidence="1">Uncharacterized protein</fullName>
    </submittedName>
</protein>
<organism evidence="1">
    <name type="scientific">Rhizophora mucronata</name>
    <name type="common">Asiatic mangrove</name>
    <dbReference type="NCBI Taxonomy" id="61149"/>
    <lineage>
        <taxon>Eukaryota</taxon>
        <taxon>Viridiplantae</taxon>
        <taxon>Streptophyta</taxon>
        <taxon>Embryophyta</taxon>
        <taxon>Tracheophyta</taxon>
        <taxon>Spermatophyta</taxon>
        <taxon>Magnoliopsida</taxon>
        <taxon>eudicotyledons</taxon>
        <taxon>Gunneridae</taxon>
        <taxon>Pentapetalae</taxon>
        <taxon>rosids</taxon>
        <taxon>fabids</taxon>
        <taxon>Malpighiales</taxon>
        <taxon>Rhizophoraceae</taxon>
        <taxon>Rhizophora</taxon>
    </lineage>
</organism>
<accession>A0A2P2N9M1</accession>